<keyword evidence="3" id="KW-1185">Reference proteome</keyword>
<gene>
    <name evidence="2" type="ORF">DR999_PMT04809</name>
</gene>
<evidence type="ECO:0000313" key="2">
    <source>
        <dbReference type="EMBL" id="TFK11827.1"/>
    </source>
</evidence>
<keyword evidence="1" id="KW-0472">Membrane</keyword>
<organism evidence="2 3">
    <name type="scientific">Platysternon megacephalum</name>
    <name type="common">big-headed turtle</name>
    <dbReference type="NCBI Taxonomy" id="55544"/>
    <lineage>
        <taxon>Eukaryota</taxon>
        <taxon>Metazoa</taxon>
        <taxon>Chordata</taxon>
        <taxon>Craniata</taxon>
        <taxon>Vertebrata</taxon>
        <taxon>Euteleostomi</taxon>
        <taxon>Archelosauria</taxon>
        <taxon>Testudinata</taxon>
        <taxon>Testudines</taxon>
        <taxon>Cryptodira</taxon>
        <taxon>Durocryptodira</taxon>
        <taxon>Testudinoidea</taxon>
        <taxon>Platysternidae</taxon>
        <taxon>Platysternon</taxon>
    </lineage>
</organism>
<feature type="transmembrane region" description="Helical" evidence="1">
    <location>
        <begin position="102"/>
        <end position="122"/>
    </location>
</feature>
<evidence type="ECO:0000256" key="1">
    <source>
        <dbReference type="SAM" id="Phobius"/>
    </source>
</evidence>
<evidence type="ECO:0000313" key="3">
    <source>
        <dbReference type="Proteomes" id="UP000297703"/>
    </source>
</evidence>
<protein>
    <submittedName>
        <fullName evidence="2">Tetraspanin-7-like</fullName>
    </submittedName>
</protein>
<comment type="caution">
    <text evidence="2">The sequence shown here is derived from an EMBL/GenBank/DDBJ whole genome shotgun (WGS) entry which is preliminary data.</text>
</comment>
<name>A0A4D9ELW1_9SAUR</name>
<keyword evidence="1" id="KW-1133">Transmembrane helix</keyword>
<sequence>MIKHQQREMMAIAEEPGSDSQPSSLFLSSSTPTRARGHLLGETGAWCMPPPGLPTYMGTISKSTEGRPLNPQHQRRYNFKSLFVSVTFLHICTLGSKSSSCSYLTSYVDIYCSLLILTSYLFSSILPALLLPTLASIILLIPMAVCFAPVLPSPCPHYYFTDTFPTTEAQ</sequence>
<reference evidence="2 3" key="2">
    <citation type="submission" date="2019-04" db="EMBL/GenBank/DDBJ databases">
        <title>The genome sequence of big-headed turtle.</title>
        <authorList>
            <person name="Gong S."/>
        </authorList>
    </citation>
    <scope>NUCLEOTIDE SEQUENCE [LARGE SCALE GENOMIC DNA]</scope>
    <source>
        <strain evidence="2">DO16091913</strain>
        <tissue evidence="2">Muscle</tissue>
    </source>
</reference>
<reference evidence="2 3" key="1">
    <citation type="submission" date="2019-04" db="EMBL/GenBank/DDBJ databases">
        <title>Draft genome of the big-headed turtle Platysternon megacephalum.</title>
        <authorList>
            <person name="Gong S."/>
        </authorList>
    </citation>
    <scope>NUCLEOTIDE SEQUENCE [LARGE SCALE GENOMIC DNA]</scope>
    <source>
        <strain evidence="2">DO16091913</strain>
        <tissue evidence="2">Muscle</tissue>
    </source>
</reference>
<proteinExistence type="predicted"/>
<accession>A0A4D9ELW1</accession>
<keyword evidence="1" id="KW-0812">Transmembrane</keyword>
<dbReference type="Proteomes" id="UP000297703">
    <property type="component" value="Unassembled WGS sequence"/>
</dbReference>
<feature type="transmembrane region" description="Helical" evidence="1">
    <location>
        <begin position="129"/>
        <end position="151"/>
    </location>
</feature>
<dbReference type="EMBL" id="QXTE01000027">
    <property type="protein sequence ID" value="TFK11827.1"/>
    <property type="molecule type" value="Genomic_DNA"/>
</dbReference>
<dbReference type="AlphaFoldDB" id="A0A4D9ELW1"/>